<feature type="compositionally biased region" description="Polar residues" evidence="1">
    <location>
        <begin position="71"/>
        <end position="80"/>
    </location>
</feature>
<organism evidence="2 3">
    <name type="scientific">Gossypium australe</name>
    <dbReference type="NCBI Taxonomy" id="47621"/>
    <lineage>
        <taxon>Eukaryota</taxon>
        <taxon>Viridiplantae</taxon>
        <taxon>Streptophyta</taxon>
        <taxon>Embryophyta</taxon>
        <taxon>Tracheophyta</taxon>
        <taxon>Spermatophyta</taxon>
        <taxon>Magnoliopsida</taxon>
        <taxon>eudicotyledons</taxon>
        <taxon>Gunneridae</taxon>
        <taxon>Pentapetalae</taxon>
        <taxon>rosids</taxon>
        <taxon>malvids</taxon>
        <taxon>Malvales</taxon>
        <taxon>Malvaceae</taxon>
        <taxon>Malvoideae</taxon>
        <taxon>Gossypium</taxon>
    </lineage>
</organism>
<proteinExistence type="predicted"/>
<accession>A0A5B6VXM0</accession>
<sequence length="115" mass="12758">MASVGNVLSERPGCKYCGKRHPGNCRLNDRSCFRCGSLDHFISDFLESIEQDIVQNPRSDNVPARGRPSRNARTVSGSQRSMRDTVARSKARTLSIAYAIRAREEASSPNVITDM</sequence>
<name>A0A5B6VXM0_9ROSI</name>
<dbReference type="AlphaFoldDB" id="A0A5B6VXM0"/>
<comment type="caution">
    <text evidence="2">The sequence shown here is derived from an EMBL/GenBank/DDBJ whole genome shotgun (WGS) entry which is preliminary data.</text>
</comment>
<evidence type="ECO:0000313" key="3">
    <source>
        <dbReference type="Proteomes" id="UP000325315"/>
    </source>
</evidence>
<gene>
    <name evidence="2" type="ORF">EPI10_024043</name>
</gene>
<feature type="region of interest" description="Disordered" evidence="1">
    <location>
        <begin position="56"/>
        <end position="88"/>
    </location>
</feature>
<dbReference type="OrthoDB" id="1751882at2759"/>
<dbReference type="Proteomes" id="UP000325315">
    <property type="component" value="Unassembled WGS sequence"/>
</dbReference>
<dbReference type="EMBL" id="SMMG02000005">
    <property type="protein sequence ID" value="KAA3473682.1"/>
    <property type="molecule type" value="Genomic_DNA"/>
</dbReference>
<reference evidence="3" key="1">
    <citation type="journal article" date="2019" name="Plant Biotechnol. J.">
        <title>Genome sequencing of the Australian wild diploid species Gossypium australe highlights disease resistance and delayed gland morphogenesis.</title>
        <authorList>
            <person name="Cai Y."/>
            <person name="Cai X."/>
            <person name="Wang Q."/>
            <person name="Wang P."/>
            <person name="Zhang Y."/>
            <person name="Cai C."/>
            <person name="Xu Y."/>
            <person name="Wang K."/>
            <person name="Zhou Z."/>
            <person name="Wang C."/>
            <person name="Geng S."/>
            <person name="Li B."/>
            <person name="Dong Q."/>
            <person name="Hou Y."/>
            <person name="Wang H."/>
            <person name="Ai P."/>
            <person name="Liu Z."/>
            <person name="Yi F."/>
            <person name="Sun M."/>
            <person name="An G."/>
            <person name="Cheng J."/>
            <person name="Zhang Y."/>
            <person name="Shi Q."/>
            <person name="Xie Y."/>
            <person name="Shi X."/>
            <person name="Chang Y."/>
            <person name="Huang F."/>
            <person name="Chen Y."/>
            <person name="Hong S."/>
            <person name="Mi L."/>
            <person name="Sun Q."/>
            <person name="Zhang L."/>
            <person name="Zhou B."/>
            <person name="Peng R."/>
            <person name="Zhang X."/>
            <person name="Liu F."/>
        </authorList>
    </citation>
    <scope>NUCLEOTIDE SEQUENCE [LARGE SCALE GENOMIC DNA]</scope>
    <source>
        <strain evidence="3">cv. PA1801</strain>
    </source>
</reference>
<evidence type="ECO:0000313" key="2">
    <source>
        <dbReference type="EMBL" id="KAA3473682.1"/>
    </source>
</evidence>
<protein>
    <submittedName>
        <fullName evidence="2">Endogenous retrovirus group K, member 6</fullName>
    </submittedName>
</protein>
<keyword evidence="3" id="KW-1185">Reference proteome</keyword>
<evidence type="ECO:0000256" key="1">
    <source>
        <dbReference type="SAM" id="MobiDB-lite"/>
    </source>
</evidence>